<evidence type="ECO:0000313" key="3">
    <source>
        <dbReference type="Proteomes" id="UP000465622"/>
    </source>
</evidence>
<feature type="domain" description="ORC1/DEAH AAA+ ATPase" evidence="1">
    <location>
        <begin position="1"/>
        <end position="46"/>
    </location>
</feature>
<gene>
    <name evidence="2" type="ORF">MMAGJ_64170</name>
</gene>
<evidence type="ECO:0000259" key="1">
    <source>
        <dbReference type="Pfam" id="PF13401"/>
    </source>
</evidence>
<dbReference type="InterPro" id="IPR052026">
    <property type="entry name" value="ExeA_AAA_ATPase_DNA-bind"/>
</dbReference>
<dbReference type="InterPro" id="IPR027417">
    <property type="entry name" value="P-loop_NTPase"/>
</dbReference>
<keyword evidence="3" id="KW-1185">Reference proteome</keyword>
<reference evidence="2 3" key="1">
    <citation type="journal article" date="2019" name="Emerg. Microbes Infect.">
        <title>Comprehensive subspecies identification of 175 nontuberculous mycobacteria species based on 7547 genomic profiles.</title>
        <authorList>
            <person name="Matsumoto Y."/>
            <person name="Kinjo T."/>
            <person name="Motooka D."/>
            <person name="Nabeya D."/>
            <person name="Jung N."/>
            <person name="Uechi K."/>
            <person name="Horii T."/>
            <person name="Iida T."/>
            <person name="Fujita J."/>
            <person name="Nakamura S."/>
        </authorList>
    </citation>
    <scope>NUCLEOTIDE SEQUENCE [LARGE SCALE GENOMIC DNA]</scope>
    <source>
        <strain evidence="2 3">JCM 12375</strain>
    </source>
</reference>
<organism evidence="2 3">
    <name type="scientific">Mycolicibacterium mageritense</name>
    <name type="common">Mycobacterium mageritense</name>
    <dbReference type="NCBI Taxonomy" id="53462"/>
    <lineage>
        <taxon>Bacteria</taxon>
        <taxon>Bacillati</taxon>
        <taxon>Actinomycetota</taxon>
        <taxon>Actinomycetes</taxon>
        <taxon>Mycobacteriales</taxon>
        <taxon>Mycobacteriaceae</taxon>
        <taxon>Mycolicibacterium</taxon>
    </lineage>
</organism>
<protein>
    <recommendedName>
        <fullName evidence="1">ORC1/DEAH AAA+ ATPase domain-containing protein</fullName>
    </recommendedName>
</protein>
<dbReference type="SUPFAM" id="SSF52540">
    <property type="entry name" value="P-loop containing nucleoside triphosphate hydrolases"/>
    <property type="match status" value="1"/>
</dbReference>
<dbReference type="PANTHER" id="PTHR35894:SF1">
    <property type="entry name" value="PHOSPHORIBULOKINASE _ URIDINE KINASE FAMILY"/>
    <property type="match status" value="1"/>
</dbReference>
<dbReference type="EMBL" id="AP022567">
    <property type="protein sequence ID" value="BBX37135.1"/>
    <property type="molecule type" value="Genomic_DNA"/>
</dbReference>
<accession>A0ABM7I2M5</accession>
<dbReference type="Pfam" id="PF13401">
    <property type="entry name" value="AAA_22"/>
    <property type="match status" value="1"/>
</dbReference>
<proteinExistence type="predicted"/>
<name>A0ABM7I2M5_MYCME</name>
<dbReference type="Proteomes" id="UP000465622">
    <property type="component" value="Chromosome"/>
</dbReference>
<dbReference type="PANTHER" id="PTHR35894">
    <property type="entry name" value="GENERAL SECRETION PATHWAY PROTEIN A-RELATED"/>
    <property type="match status" value="1"/>
</dbReference>
<sequence length="143" mass="15324">MLVVDEAHLLDNHQLEAIRLLTNHDMDSGSPFAVVLVGQPTLRHRLRLGVLAALDQRIAVRYTLPGMSPADTADYISHHTKIAGRSDTLFAEDAVTLIHNASRGHPRAVNNLALHALTAAFAAGHSIVGEKAARIAISETASD</sequence>
<evidence type="ECO:0000313" key="2">
    <source>
        <dbReference type="EMBL" id="BBX37135.1"/>
    </source>
</evidence>
<dbReference type="InterPro" id="IPR049945">
    <property type="entry name" value="AAA_22"/>
</dbReference>